<comment type="similarity">
    <text evidence="1">Belongs to the peptidase M24B family.</text>
</comment>
<feature type="domain" description="Peptidase M24 C-terminal" evidence="6">
    <location>
        <begin position="531"/>
        <end position="592"/>
    </location>
</feature>
<evidence type="ECO:0000313" key="7">
    <source>
        <dbReference type="EMBL" id="PVY93880.1"/>
    </source>
</evidence>
<dbReference type="PANTHER" id="PTHR43763:SF6">
    <property type="entry name" value="XAA-PRO AMINOPEPTIDASE 1"/>
    <property type="match status" value="1"/>
</dbReference>
<reference evidence="7 8" key="1">
    <citation type="submission" date="2018-04" db="EMBL/GenBank/DDBJ databases">
        <title>Genomic Encyclopedia of Type Strains, Phase IV (KMG-IV): sequencing the most valuable type-strain genomes for metagenomic binning, comparative biology and taxonomic classification.</title>
        <authorList>
            <person name="Goeker M."/>
        </authorList>
    </citation>
    <scope>NUCLEOTIDE SEQUENCE [LARGE SCALE GENOMIC DNA]</scope>
    <source>
        <strain evidence="7 8">DSM 20705</strain>
    </source>
</reference>
<dbReference type="InterPro" id="IPR033740">
    <property type="entry name" value="Pept_M24B"/>
</dbReference>
<dbReference type="SUPFAM" id="SSF55920">
    <property type="entry name" value="Creatinase/aminopeptidase"/>
    <property type="match status" value="1"/>
</dbReference>
<keyword evidence="8" id="KW-1185">Reference proteome</keyword>
<dbReference type="GO" id="GO:0005737">
    <property type="term" value="C:cytoplasm"/>
    <property type="evidence" value="ECO:0007669"/>
    <property type="project" value="UniProtKB-ARBA"/>
</dbReference>
<keyword evidence="7" id="KW-0031">Aminopeptidase</keyword>
<keyword evidence="7" id="KW-0645">Protease</keyword>
<evidence type="ECO:0000256" key="2">
    <source>
        <dbReference type="ARBA" id="ARBA00022723"/>
    </source>
</evidence>
<dbReference type="GO" id="GO:0046872">
    <property type="term" value="F:metal ion binding"/>
    <property type="evidence" value="ECO:0007669"/>
    <property type="project" value="UniProtKB-KW"/>
</dbReference>
<name>A0A2U1E1Q7_9FIRM</name>
<evidence type="ECO:0000256" key="3">
    <source>
        <dbReference type="ARBA" id="ARBA00022801"/>
    </source>
</evidence>
<dbReference type="RefSeq" id="WP_165803622.1">
    <property type="nucleotide sequence ID" value="NZ_QEKV01000008.1"/>
</dbReference>
<dbReference type="Pfam" id="PF01321">
    <property type="entry name" value="Creatinase_N"/>
    <property type="match status" value="1"/>
</dbReference>
<evidence type="ECO:0000256" key="1">
    <source>
        <dbReference type="ARBA" id="ARBA00008766"/>
    </source>
</evidence>
<keyword evidence="3" id="KW-0378">Hydrolase</keyword>
<evidence type="ECO:0000259" key="6">
    <source>
        <dbReference type="Pfam" id="PF16188"/>
    </source>
</evidence>
<feature type="domain" description="Peptidase M24" evidence="4">
    <location>
        <begin position="311"/>
        <end position="523"/>
    </location>
</feature>
<protein>
    <submittedName>
        <fullName evidence="7">Xaa-Pro aminopeptidase</fullName>
    </submittedName>
</protein>
<dbReference type="Proteomes" id="UP000245793">
    <property type="component" value="Unassembled WGS sequence"/>
</dbReference>
<proteinExistence type="inferred from homology"/>
<dbReference type="FunFam" id="3.90.230.10:FF:000009">
    <property type="entry name" value="xaa-Pro aminopeptidase 2"/>
    <property type="match status" value="1"/>
</dbReference>
<dbReference type="InterPro" id="IPR036005">
    <property type="entry name" value="Creatinase/aminopeptidase-like"/>
</dbReference>
<accession>A0A2U1E1Q7</accession>
<dbReference type="PANTHER" id="PTHR43763">
    <property type="entry name" value="XAA-PRO AMINOPEPTIDASE 1"/>
    <property type="match status" value="1"/>
</dbReference>
<dbReference type="Gene3D" id="3.40.350.10">
    <property type="entry name" value="Creatinase/prolidase N-terminal domain"/>
    <property type="match status" value="2"/>
</dbReference>
<dbReference type="Pfam" id="PF16189">
    <property type="entry name" value="Creatinase_N_2"/>
    <property type="match status" value="1"/>
</dbReference>
<dbReference type="SUPFAM" id="SSF53092">
    <property type="entry name" value="Creatinase/prolidase N-terminal domain"/>
    <property type="match status" value="1"/>
</dbReference>
<dbReference type="InterPro" id="IPR032416">
    <property type="entry name" value="Peptidase_M24_C"/>
</dbReference>
<comment type="caution">
    <text evidence="7">The sequence shown here is derived from an EMBL/GenBank/DDBJ whole genome shotgun (WGS) entry which is preliminary data.</text>
</comment>
<dbReference type="EMBL" id="QEKV01000008">
    <property type="protein sequence ID" value="PVY93880.1"/>
    <property type="molecule type" value="Genomic_DNA"/>
</dbReference>
<dbReference type="Gene3D" id="3.90.230.10">
    <property type="entry name" value="Creatinase/methionine aminopeptidase superfamily"/>
    <property type="match status" value="1"/>
</dbReference>
<organism evidence="7 8">
    <name type="scientific">Ezakiella coagulans</name>
    <dbReference type="NCBI Taxonomy" id="46507"/>
    <lineage>
        <taxon>Bacteria</taxon>
        <taxon>Bacillati</taxon>
        <taxon>Bacillota</taxon>
        <taxon>Tissierellia</taxon>
        <taxon>Ezakiella</taxon>
    </lineage>
</organism>
<evidence type="ECO:0000259" key="5">
    <source>
        <dbReference type="Pfam" id="PF01321"/>
    </source>
</evidence>
<dbReference type="Pfam" id="PF00557">
    <property type="entry name" value="Peptidase_M24"/>
    <property type="match status" value="1"/>
</dbReference>
<gene>
    <name evidence="7" type="ORF">C7381_10814</name>
</gene>
<evidence type="ECO:0000259" key="4">
    <source>
        <dbReference type="Pfam" id="PF00557"/>
    </source>
</evidence>
<dbReference type="AlphaFoldDB" id="A0A2U1E1Q7"/>
<evidence type="ECO:0000313" key="8">
    <source>
        <dbReference type="Proteomes" id="UP000245793"/>
    </source>
</evidence>
<sequence length="594" mass="67647">MNRRERLEKLRSLMEREGIDYFVIPTSDPHMSEYVLDRYKSRVYMTGFTGSAGFVVVTQNEALLWADGRYHVQAEKQIEGSDFKLMKWGLEGVDFYDEWLKKNVKPGETVGFNGEITPYSMYQKLVKKLGDKTNFKFEKDLIGEFWEDRPPLPSGKAFILDEEYTGENPTKRLGIIREKMEEKGATHLFLATLDDIAYTLNIRGRDDLYTPIVVSYLLIDSHNVTLFVDENKIDVSVKGYLQKNGVKIAPYESVNDELVALDKNDACYISGDKINALQYKLISENTKVIDEMLPTTMMKAIKNDTEVENERLAHIIDGAAVSRYLCWIKANAGKIELNEFEAEEKLHEIRAEHESFISESFKTISAYKSNAAMAHYSASNENNSEIKAEGLYLVDSGGQYYEGTTDITRTVTLGNPTAEEIRDYTLTLKGHINLFLTKFLNGTCGCHLDVMARSAMWKEGIDFKHGTGHGVGYCLGVHEGPMSISKAIINVPLQPGMVISNEPGIYKEGKHGIRIENLVTVTEYKTTQFGQFFGFMNLTLCPYERELIDVSLLSDEELEYINEYHKKVFENTQSHMKTEEEKAWLKKATAEIKR</sequence>
<feature type="domain" description="Creatinase N-terminal" evidence="5">
    <location>
        <begin position="6"/>
        <end position="134"/>
    </location>
</feature>
<dbReference type="InterPro" id="IPR029149">
    <property type="entry name" value="Creatin/AminoP/Spt16_N"/>
</dbReference>
<dbReference type="InterPro" id="IPR000994">
    <property type="entry name" value="Pept_M24"/>
</dbReference>
<dbReference type="GO" id="GO:0070006">
    <property type="term" value="F:metalloaminopeptidase activity"/>
    <property type="evidence" value="ECO:0007669"/>
    <property type="project" value="InterPro"/>
</dbReference>
<dbReference type="Pfam" id="PF16188">
    <property type="entry name" value="Peptidase_M24_C"/>
    <property type="match status" value="1"/>
</dbReference>
<dbReference type="InterPro" id="IPR050422">
    <property type="entry name" value="X-Pro_aminopeptidase_P"/>
</dbReference>
<keyword evidence="2" id="KW-0479">Metal-binding</keyword>
<dbReference type="CDD" id="cd01085">
    <property type="entry name" value="APP"/>
    <property type="match status" value="1"/>
</dbReference>
<dbReference type="InterPro" id="IPR000587">
    <property type="entry name" value="Creatinase_N"/>
</dbReference>